<evidence type="ECO:0000256" key="2">
    <source>
        <dbReference type="ARBA" id="ARBA00022884"/>
    </source>
</evidence>
<dbReference type="Pfam" id="PF01668">
    <property type="entry name" value="SmpB"/>
    <property type="match status" value="1"/>
</dbReference>
<dbReference type="EMBL" id="LN998829">
    <property type="protein sequence ID" value="CUX76477.1"/>
    <property type="molecule type" value="Genomic_DNA"/>
</dbReference>
<dbReference type="PANTHER" id="PTHR30308">
    <property type="entry name" value="TMRNA-BINDING COMPONENT OF TRANS-TRANSLATION TAGGING COMPLEX"/>
    <property type="match status" value="1"/>
</dbReference>
<sequence>MNRGVFAENKKCSSRIAVACKYEAGMALRGWEVSSIRASSASLLCATLRFAAGRPVLDGVCIPPRPTCARCPRSARPIPLLLHKAETISMEVCLRRKGYAAMPAAFYDKSGYIKCLILVGRRIGVRHTATSAQRSARCAGQVYD</sequence>
<name>A0A143WMU5_TREPR</name>
<evidence type="ECO:0000313" key="3">
    <source>
        <dbReference type="EMBL" id="CUX76477.1"/>
    </source>
</evidence>
<dbReference type="PANTHER" id="PTHR30308:SF2">
    <property type="entry name" value="SSRA-BINDING PROTEIN"/>
    <property type="match status" value="1"/>
</dbReference>
<dbReference type="PATRIC" id="fig|189385.7.peg.106"/>
<dbReference type="InterPro" id="IPR000037">
    <property type="entry name" value="SsrA-bd_prot"/>
</dbReference>
<dbReference type="GO" id="GO:0003723">
    <property type="term" value="F:RNA binding"/>
    <property type="evidence" value="ECO:0007669"/>
    <property type="project" value="UniProtKB-KW"/>
</dbReference>
<dbReference type="GO" id="GO:0070930">
    <property type="term" value="P:trans-translation-dependent protein tagging"/>
    <property type="evidence" value="ECO:0007669"/>
    <property type="project" value="TreeGrafter"/>
</dbReference>
<proteinExistence type="predicted"/>
<keyword evidence="1" id="KW-0963">Cytoplasm</keyword>
<reference evidence="4" key="1">
    <citation type="submission" date="2016-01" db="EMBL/GenBank/DDBJ databases">
        <authorList>
            <person name="Husnik F."/>
        </authorList>
    </citation>
    <scope>NUCLEOTIDE SEQUENCE [LARGE SCALE GENOMIC DNA]</scope>
</reference>
<dbReference type="InterPro" id="IPR023620">
    <property type="entry name" value="SmpB"/>
</dbReference>
<evidence type="ECO:0000313" key="4">
    <source>
        <dbReference type="Proteomes" id="UP000075222"/>
    </source>
</evidence>
<accession>A0A143WMU5</accession>
<dbReference type="GO" id="GO:0005829">
    <property type="term" value="C:cytosol"/>
    <property type="evidence" value="ECO:0007669"/>
    <property type="project" value="TreeGrafter"/>
</dbReference>
<protein>
    <submittedName>
        <fullName evidence="3">SsrA-binding protein</fullName>
    </submittedName>
</protein>
<gene>
    <name evidence="3" type="primary">smpB</name>
    <name evidence="3" type="ORF">PMARG_TP00092</name>
</gene>
<dbReference type="Proteomes" id="UP000075222">
    <property type="component" value="Chromosome I"/>
</dbReference>
<dbReference type="Gene3D" id="2.40.280.10">
    <property type="match status" value="1"/>
</dbReference>
<organism evidence="3 4">
    <name type="scientific">Tremblaya princeps</name>
    <dbReference type="NCBI Taxonomy" id="189385"/>
    <lineage>
        <taxon>Bacteria</taxon>
        <taxon>Pseudomonadati</taxon>
        <taxon>Pseudomonadota</taxon>
        <taxon>Betaproteobacteria</taxon>
        <taxon>Candidatus Tremblayella</taxon>
    </lineage>
</organism>
<dbReference type="SUPFAM" id="SSF74982">
    <property type="entry name" value="Small protein B (SmpB)"/>
    <property type="match status" value="1"/>
</dbReference>
<evidence type="ECO:0000256" key="1">
    <source>
        <dbReference type="ARBA" id="ARBA00022490"/>
    </source>
</evidence>
<dbReference type="AlphaFoldDB" id="A0A143WMU5"/>
<keyword evidence="2" id="KW-0694">RNA-binding</keyword>